<sequence length="132" mass="14955">MPPMVREPHVRRNTWLFHAGPTFCVLCFPNRRRPANVGPALPRICRGLRPPCPGARPRHGGDDPIQFCARYQNATVYGVLWYSITVRQQRCAAITFVLRRSGTPWWHFLKHAAVQACMGNGGKMALLKTYAL</sequence>
<reference evidence="1" key="2">
    <citation type="submission" date="2023-05" db="EMBL/GenBank/DDBJ databases">
        <authorList>
            <consortium name="Lawrence Berkeley National Laboratory"/>
            <person name="Steindorff A."/>
            <person name="Hensen N."/>
            <person name="Bonometti L."/>
            <person name="Westerberg I."/>
            <person name="Brannstrom I.O."/>
            <person name="Guillou S."/>
            <person name="Cros-Aarteil S."/>
            <person name="Calhoun S."/>
            <person name="Haridas S."/>
            <person name="Kuo A."/>
            <person name="Mondo S."/>
            <person name="Pangilinan J."/>
            <person name="Riley R."/>
            <person name="Labutti K."/>
            <person name="Andreopoulos B."/>
            <person name="Lipzen A."/>
            <person name="Chen C."/>
            <person name="Yanf M."/>
            <person name="Daum C."/>
            <person name="Ng V."/>
            <person name="Clum A."/>
            <person name="Ohm R."/>
            <person name="Martin F."/>
            <person name="Silar P."/>
            <person name="Natvig D."/>
            <person name="Lalanne C."/>
            <person name="Gautier V."/>
            <person name="Ament-Velasquez S.L."/>
            <person name="Kruys A."/>
            <person name="Hutchinson M.I."/>
            <person name="Powell A.J."/>
            <person name="Barry K."/>
            <person name="Miller A.N."/>
            <person name="Grigoriev I.V."/>
            <person name="Debuchy R."/>
            <person name="Gladieux P."/>
            <person name="Thoren M.H."/>
            <person name="Johannesson H."/>
        </authorList>
    </citation>
    <scope>NUCLEOTIDE SEQUENCE</scope>
    <source>
        <strain evidence="1">CBS 731.68</strain>
    </source>
</reference>
<protein>
    <submittedName>
        <fullName evidence="1">Uncharacterized protein</fullName>
    </submittedName>
</protein>
<evidence type="ECO:0000313" key="1">
    <source>
        <dbReference type="EMBL" id="KAK4126188.1"/>
    </source>
</evidence>
<dbReference type="AlphaFoldDB" id="A0AAN6Z6B4"/>
<dbReference type="Proteomes" id="UP001302602">
    <property type="component" value="Unassembled WGS sequence"/>
</dbReference>
<dbReference type="GeneID" id="87829221"/>
<dbReference type="RefSeq" id="XP_062649959.1">
    <property type="nucleotide sequence ID" value="XM_062792452.1"/>
</dbReference>
<dbReference type="EMBL" id="MU853225">
    <property type="protein sequence ID" value="KAK4126188.1"/>
    <property type="molecule type" value="Genomic_DNA"/>
</dbReference>
<comment type="caution">
    <text evidence="1">The sequence shown here is derived from an EMBL/GenBank/DDBJ whole genome shotgun (WGS) entry which is preliminary data.</text>
</comment>
<gene>
    <name evidence="1" type="ORF">N657DRAFT_642972</name>
</gene>
<proteinExistence type="predicted"/>
<keyword evidence="2" id="KW-1185">Reference proteome</keyword>
<reference evidence="1" key="1">
    <citation type="journal article" date="2023" name="Mol. Phylogenet. Evol.">
        <title>Genome-scale phylogeny and comparative genomics of the fungal order Sordariales.</title>
        <authorList>
            <person name="Hensen N."/>
            <person name="Bonometti L."/>
            <person name="Westerberg I."/>
            <person name="Brannstrom I.O."/>
            <person name="Guillou S."/>
            <person name="Cros-Aarteil S."/>
            <person name="Calhoun S."/>
            <person name="Haridas S."/>
            <person name="Kuo A."/>
            <person name="Mondo S."/>
            <person name="Pangilinan J."/>
            <person name="Riley R."/>
            <person name="LaButti K."/>
            <person name="Andreopoulos B."/>
            <person name="Lipzen A."/>
            <person name="Chen C."/>
            <person name="Yan M."/>
            <person name="Daum C."/>
            <person name="Ng V."/>
            <person name="Clum A."/>
            <person name="Steindorff A."/>
            <person name="Ohm R.A."/>
            <person name="Martin F."/>
            <person name="Silar P."/>
            <person name="Natvig D.O."/>
            <person name="Lalanne C."/>
            <person name="Gautier V."/>
            <person name="Ament-Velasquez S.L."/>
            <person name="Kruys A."/>
            <person name="Hutchinson M.I."/>
            <person name="Powell A.J."/>
            <person name="Barry K."/>
            <person name="Miller A.N."/>
            <person name="Grigoriev I.V."/>
            <person name="Debuchy R."/>
            <person name="Gladieux P."/>
            <person name="Hiltunen Thoren M."/>
            <person name="Johannesson H."/>
        </authorList>
    </citation>
    <scope>NUCLEOTIDE SEQUENCE</scope>
    <source>
        <strain evidence="1">CBS 731.68</strain>
    </source>
</reference>
<accession>A0AAN6Z6B4</accession>
<organism evidence="1 2">
    <name type="scientific">Parathielavia appendiculata</name>
    <dbReference type="NCBI Taxonomy" id="2587402"/>
    <lineage>
        <taxon>Eukaryota</taxon>
        <taxon>Fungi</taxon>
        <taxon>Dikarya</taxon>
        <taxon>Ascomycota</taxon>
        <taxon>Pezizomycotina</taxon>
        <taxon>Sordariomycetes</taxon>
        <taxon>Sordariomycetidae</taxon>
        <taxon>Sordariales</taxon>
        <taxon>Chaetomiaceae</taxon>
        <taxon>Parathielavia</taxon>
    </lineage>
</organism>
<evidence type="ECO:0000313" key="2">
    <source>
        <dbReference type="Proteomes" id="UP001302602"/>
    </source>
</evidence>
<name>A0AAN6Z6B4_9PEZI</name>